<sequence length="61" mass="6489">MRRMRPAGFGIDHDLAIAVIGGDDHRPTGSLKRLKHPAQAAIHRLAGGDRGVQIAGMADHV</sequence>
<dbReference type="EMBL" id="LAZR01034274">
    <property type="protein sequence ID" value="KKL45762.1"/>
    <property type="molecule type" value="Genomic_DNA"/>
</dbReference>
<feature type="non-terminal residue" evidence="1">
    <location>
        <position position="61"/>
    </location>
</feature>
<protein>
    <submittedName>
        <fullName evidence="1">Uncharacterized protein</fullName>
    </submittedName>
</protein>
<gene>
    <name evidence="1" type="ORF">LCGC14_2352400</name>
</gene>
<proteinExistence type="predicted"/>
<comment type="caution">
    <text evidence="1">The sequence shown here is derived from an EMBL/GenBank/DDBJ whole genome shotgun (WGS) entry which is preliminary data.</text>
</comment>
<reference evidence="1" key="1">
    <citation type="journal article" date="2015" name="Nature">
        <title>Complex archaea that bridge the gap between prokaryotes and eukaryotes.</title>
        <authorList>
            <person name="Spang A."/>
            <person name="Saw J.H."/>
            <person name="Jorgensen S.L."/>
            <person name="Zaremba-Niedzwiedzka K."/>
            <person name="Martijn J."/>
            <person name="Lind A.E."/>
            <person name="van Eijk R."/>
            <person name="Schleper C."/>
            <person name="Guy L."/>
            <person name="Ettema T.J."/>
        </authorList>
    </citation>
    <scope>NUCLEOTIDE SEQUENCE</scope>
</reference>
<evidence type="ECO:0000313" key="1">
    <source>
        <dbReference type="EMBL" id="KKL45762.1"/>
    </source>
</evidence>
<accession>A0A0F9F3X1</accession>
<dbReference type="AlphaFoldDB" id="A0A0F9F3X1"/>
<organism evidence="1">
    <name type="scientific">marine sediment metagenome</name>
    <dbReference type="NCBI Taxonomy" id="412755"/>
    <lineage>
        <taxon>unclassified sequences</taxon>
        <taxon>metagenomes</taxon>
        <taxon>ecological metagenomes</taxon>
    </lineage>
</organism>
<name>A0A0F9F3X1_9ZZZZ</name>